<gene>
    <name evidence="1" type="ORF">EQU24_20980</name>
</gene>
<dbReference type="SUPFAM" id="SSF48695">
    <property type="entry name" value="Multiheme cytochromes"/>
    <property type="match status" value="1"/>
</dbReference>
<evidence type="ECO:0000313" key="1">
    <source>
        <dbReference type="EMBL" id="QCW84956.1"/>
    </source>
</evidence>
<dbReference type="OrthoDB" id="9779283at2"/>
<dbReference type="AlphaFoldDB" id="A0A4P9UYJ2"/>
<organism evidence="1 2">
    <name type="scientific">Methylotuvimicrobium buryatense</name>
    <name type="common">Methylomicrobium buryatense</name>
    <dbReference type="NCBI Taxonomy" id="95641"/>
    <lineage>
        <taxon>Bacteria</taxon>
        <taxon>Pseudomonadati</taxon>
        <taxon>Pseudomonadota</taxon>
        <taxon>Gammaproteobacteria</taxon>
        <taxon>Methylococcales</taxon>
        <taxon>Methylococcaceae</taxon>
        <taxon>Methylotuvimicrobium</taxon>
    </lineage>
</organism>
<dbReference type="STRING" id="675511.GCA_000341735_03233"/>
<sequence>MLLYGFGAVAQSKGGGGGGKDSTPDAFEFVDQTGVALNTTITSDPITITGIDTGSSIGISGGSYSRNGGSFTSKKGTAYNGDNIRVRLTSANTYDTTKSTTLTVGGVSGTFTVITLSDTLNTTPDAFSFTQQTDVALNSTITSEPITVTGINAPAPISVSGGAYAINSGGFTSAQGSVKAGDQVRAQVQSSDTHNTTTSATVTIGGVSGSFSVTTSAFITDTTPDAFSFTAQSDVEPGSTVTSNAITVTGINAPTPISISGGLYSVNNGTFVATAGEAHVNDSVRVRLLASTEHDVTTSATLTIGGVSASFNVTTKLNSNGAFLMPPASPGNPSFESEHFSGSNNCTMCHNNLTDENGQDASIETDWSSTMMANSARDPLWKAKVRSELNRNPHLADVINDKCTRCHAPMANFEARKKGEPLEILDNGFLNADHPRHNEALNGVSCTVCHQIKNSPDLGTLSKFSGQYDIDGSKTIYGPYDDLFPNPMIMNTGYTPVYSEHVKSSKLCGTCHNLKTPFVDESGTILSTTPESEFPEQMPYSEWEHSDFASVTPRSCQQCHMSRVNGVPISNRPMWLQRRDDFALHEFVGGNKLMLDIFNNNKEQLGILSNNFEETLQKTQDQLNKSATIETVTQSLANNTLDFTLKINAQTGHKLPSAYPSRRVVLHVTVKDAQGKVVFESGKINPNGSIEGVDADMDRTTFEPHYDLITSPDQVQVYEAIMGDSTDQVTYTLLRGAQYLKDNRLLPKGFNKATAPNDIKVVGDALTDANFVGGSDQIRYQIGGLSGNSYSVEAELVHQPLAYSFAQDLFVEPDAEVQDFKTMFNASTQKTSRIVLHTFSVSK</sequence>
<dbReference type="KEGG" id="mbur:EQU24_20980"/>
<proteinExistence type="predicted"/>
<dbReference type="Gene3D" id="1.10.1130.10">
    <property type="entry name" value="Flavocytochrome C3, Chain A"/>
    <property type="match status" value="1"/>
</dbReference>
<dbReference type="InterPro" id="IPR036280">
    <property type="entry name" value="Multihaem_cyt_sf"/>
</dbReference>
<protein>
    <submittedName>
        <fullName evidence="1">Uncharacterized protein</fullName>
    </submittedName>
</protein>
<dbReference type="EMBL" id="CP035467">
    <property type="protein sequence ID" value="QCW84956.1"/>
    <property type="molecule type" value="Genomic_DNA"/>
</dbReference>
<reference evidence="2" key="1">
    <citation type="journal article" date="2019" name="J. Bacteriol.">
        <title>A Mutagenic Screen Identifies a TonB-Dependent Receptor Required for the Lanthanide Metal Switch in the Type I Methanotroph 'Methylotuvimicrobium buryatense' 5GB1C.</title>
        <authorList>
            <person name="Groom J.D."/>
            <person name="Ford S.M."/>
            <person name="Pesesky M.W."/>
            <person name="Lidstrom M.E."/>
        </authorList>
    </citation>
    <scope>NUCLEOTIDE SEQUENCE [LARGE SCALE GENOMIC DNA]</scope>
    <source>
        <strain evidence="2">5GB1C</strain>
    </source>
</reference>
<accession>A0A4P9UYJ2</accession>
<name>A0A4P9UYJ2_METBY</name>
<keyword evidence="2" id="KW-1185">Reference proteome</keyword>
<dbReference type="Proteomes" id="UP000305881">
    <property type="component" value="Chromosome"/>
</dbReference>
<evidence type="ECO:0000313" key="2">
    <source>
        <dbReference type="Proteomes" id="UP000305881"/>
    </source>
</evidence>